<keyword evidence="2" id="KW-0732">Signal</keyword>
<protein>
    <submittedName>
        <fullName evidence="3">Uncharacterized protein</fullName>
    </submittedName>
</protein>
<accession>A0A073IHM1</accession>
<evidence type="ECO:0000313" key="4">
    <source>
        <dbReference type="Proteomes" id="UP000027734"/>
    </source>
</evidence>
<gene>
    <name evidence="3" type="ORF">DSW25_09685</name>
</gene>
<dbReference type="EMBL" id="JAMC01000003">
    <property type="protein sequence ID" value="KEJ89284.1"/>
    <property type="molecule type" value="Genomic_DNA"/>
</dbReference>
<evidence type="ECO:0000256" key="1">
    <source>
        <dbReference type="SAM" id="MobiDB-lite"/>
    </source>
</evidence>
<proteinExistence type="predicted"/>
<reference evidence="3 4" key="1">
    <citation type="submission" date="2014-01" db="EMBL/GenBank/DDBJ databases">
        <title>Sulfitobacter donghicola JCM 14565 Genome Sequencing.</title>
        <authorList>
            <person name="Lai Q."/>
            <person name="Hong Z."/>
        </authorList>
    </citation>
    <scope>NUCLEOTIDE SEQUENCE [LARGE SCALE GENOMIC DNA]</scope>
    <source>
        <strain evidence="3 4">JCM 14565</strain>
    </source>
</reference>
<dbReference type="AlphaFoldDB" id="A0A073IHM1"/>
<dbReference type="eggNOG" id="ENOG5032U1B">
    <property type="taxonomic scope" value="Bacteria"/>
</dbReference>
<keyword evidence="4" id="KW-1185">Reference proteome</keyword>
<feature type="signal peptide" evidence="2">
    <location>
        <begin position="1"/>
        <end position="20"/>
    </location>
</feature>
<organism evidence="3 4">
    <name type="scientific">Sulfitobacter donghicola DSW-25 = KCTC 12864 = JCM 14565</name>
    <dbReference type="NCBI Taxonomy" id="1300350"/>
    <lineage>
        <taxon>Bacteria</taxon>
        <taxon>Pseudomonadati</taxon>
        <taxon>Pseudomonadota</taxon>
        <taxon>Alphaproteobacteria</taxon>
        <taxon>Rhodobacterales</taxon>
        <taxon>Roseobacteraceae</taxon>
        <taxon>Sulfitobacter</taxon>
    </lineage>
</organism>
<evidence type="ECO:0000313" key="3">
    <source>
        <dbReference type="EMBL" id="KEJ89284.1"/>
    </source>
</evidence>
<sequence length="140" mass="15310">MRSILFATFVAATLPLAASAQNFKSVNKLTVIPLGQSAFEVIQSRGEGPRGLWCAGAEFAKKRLGARGRIYILKANAPSQRVSGRKSVIFTTDAGRLPNGPRQSHSLTTSQTGIGLPVNHAIQFCRKDEFELSERKLRRN</sequence>
<feature type="compositionally biased region" description="Polar residues" evidence="1">
    <location>
        <begin position="101"/>
        <end position="112"/>
    </location>
</feature>
<dbReference type="Proteomes" id="UP000027734">
    <property type="component" value="Unassembled WGS sequence"/>
</dbReference>
<comment type="caution">
    <text evidence="3">The sequence shown here is derived from an EMBL/GenBank/DDBJ whole genome shotgun (WGS) entry which is preliminary data.</text>
</comment>
<evidence type="ECO:0000256" key="2">
    <source>
        <dbReference type="SAM" id="SignalP"/>
    </source>
</evidence>
<feature type="region of interest" description="Disordered" evidence="1">
    <location>
        <begin position="93"/>
        <end position="112"/>
    </location>
</feature>
<name>A0A073IHM1_9RHOB</name>
<feature type="chain" id="PRO_5001689727" evidence="2">
    <location>
        <begin position="21"/>
        <end position="140"/>
    </location>
</feature>